<reference evidence="4 5" key="1">
    <citation type="submission" date="2022-04" db="EMBL/GenBank/DDBJ databases">
        <title>Positive selection, recombination, and allopatry shape intraspecific diversity of widespread and dominant cyanobacteria.</title>
        <authorList>
            <person name="Wei J."/>
            <person name="Shu W."/>
            <person name="Hu C."/>
        </authorList>
    </citation>
    <scope>NUCLEOTIDE SEQUENCE [LARGE SCALE GENOMIC DNA]</scope>
    <source>
        <strain evidence="4 5">GB2-A5</strain>
    </source>
</reference>
<evidence type="ECO:0000256" key="2">
    <source>
        <dbReference type="SAM" id="SignalP"/>
    </source>
</evidence>
<gene>
    <name evidence="4" type="ORF">NDI37_15330</name>
</gene>
<name>A0ABV0JQT1_9CYAN</name>
<feature type="compositionally biased region" description="Low complexity" evidence="1">
    <location>
        <begin position="35"/>
        <end position="44"/>
    </location>
</feature>
<organism evidence="4 5">
    <name type="scientific">Funiculus sociatus GB2-A5</name>
    <dbReference type="NCBI Taxonomy" id="2933946"/>
    <lineage>
        <taxon>Bacteria</taxon>
        <taxon>Bacillati</taxon>
        <taxon>Cyanobacteriota</taxon>
        <taxon>Cyanophyceae</taxon>
        <taxon>Coleofasciculales</taxon>
        <taxon>Coleofasciculaceae</taxon>
        <taxon>Funiculus</taxon>
    </lineage>
</organism>
<feature type="domain" description="GerMN" evidence="3">
    <location>
        <begin position="97"/>
        <end position="183"/>
    </location>
</feature>
<sequence>MQAQQPVRRIAIAIALGMSALVFAACAPEEPQAVNPNTSPTTSPAPIAQESPTPSQTKPQAAQKTVEVYWLKSSGNNIEVVPTQVKAAAAVKSQAPLNEAFNSLLAGPTDPAYSSTIPKGTKLRSLKVRDDGVYVDLSQEFTSGGGSTSMTGRVAQVLYTATSENPNAKVWLNVEGKPLDVLGGEGLELDQPLTRQTFQENFKL</sequence>
<evidence type="ECO:0000313" key="4">
    <source>
        <dbReference type="EMBL" id="MEP0865841.1"/>
    </source>
</evidence>
<feature type="region of interest" description="Disordered" evidence="1">
    <location>
        <begin position="31"/>
        <end position="61"/>
    </location>
</feature>
<feature type="chain" id="PRO_5046238679" evidence="2">
    <location>
        <begin position="25"/>
        <end position="204"/>
    </location>
</feature>
<dbReference type="InterPro" id="IPR019606">
    <property type="entry name" value="GerMN"/>
</dbReference>
<dbReference type="EMBL" id="JAMPKK010000033">
    <property type="protein sequence ID" value="MEP0865841.1"/>
    <property type="molecule type" value="Genomic_DNA"/>
</dbReference>
<accession>A0ABV0JQT1</accession>
<dbReference type="Proteomes" id="UP001442494">
    <property type="component" value="Unassembled WGS sequence"/>
</dbReference>
<feature type="signal peptide" evidence="2">
    <location>
        <begin position="1"/>
        <end position="24"/>
    </location>
</feature>
<evidence type="ECO:0000313" key="5">
    <source>
        <dbReference type="Proteomes" id="UP001442494"/>
    </source>
</evidence>
<dbReference type="RefSeq" id="WP_190420821.1">
    <property type="nucleotide sequence ID" value="NZ_JAMPKK010000033.1"/>
</dbReference>
<feature type="compositionally biased region" description="Polar residues" evidence="1">
    <location>
        <begin position="50"/>
        <end position="61"/>
    </location>
</feature>
<keyword evidence="5" id="KW-1185">Reference proteome</keyword>
<comment type="caution">
    <text evidence="4">The sequence shown here is derived from an EMBL/GenBank/DDBJ whole genome shotgun (WGS) entry which is preliminary data.</text>
</comment>
<keyword evidence="2" id="KW-0732">Signal</keyword>
<dbReference type="Pfam" id="PF10646">
    <property type="entry name" value="Germane"/>
    <property type="match status" value="1"/>
</dbReference>
<dbReference type="SMART" id="SM00909">
    <property type="entry name" value="Germane"/>
    <property type="match status" value="1"/>
</dbReference>
<evidence type="ECO:0000259" key="3">
    <source>
        <dbReference type="SMART" id="SM00909"/>
    </source>
</evidence>
<proteinExistence type="predicted"/>
<evidence type="ECO:0000256" key="1">
    <source>
        <dbReference type="SAM" id="MobiDB-lite"/>
    </source>
</evidence>
<protein>
    <submittedName>
        <fullName evidence="4">GerMN domain-containing protein</fullName>
    </submittedName>
</protein>